<dbReference type="AlphaFoldDB" id="A0A2U1F138"/>
<protein>
    <submittedName>
        <fullName evidence="1">Uncharacterized protein</fullName>
    </submittedName>
</protein>
<organism evidence="1 2">
    <name type="scientific">Porphyromonas loveana</name>
    <dbReference type="NCBI Taxonomy" id="1884669"/>
    <lineage>
        <taxon>Bacteria</taxon>
        <taxon>Pseudomonadati</taxon>
        <taxon>Bacteroidota</taxon>
        <taxon>Bacteroidia</taxon>
        <taxon>Bacteroidales</taxon>
        <taxon>Porphyromonadaceae</taxon>
        <taxon>Porphyromonas</taxon>
    </lineage>
</organism>
<reference evidence="1 2" key="1">
    <citation type="submission" date="2018-04" db="EMBL/GenBank/DDBJ databases">
        <title>Genomic Encyclopedia of Type Strains, Phase IV (KMG-IV): sequencing the most valuable type-strain genomes for metagenomic binning, comparative biology and taxonomic classification.</title>
        <authorList>
            <person name="Goeker M."/>
        </authorList>
    </citation>
    <scope>NUCLEOTIDE SEQUENCE [LARGE SCALE GENOMIC DNA]</scope>
    <source>
        <strain evidence="1 2">DSM 28520</strain>
    </source>
</reference>
<dbReference type="EMBL" id="QEKY01000024">
    <property type="protein sequence ID" value="PVZ05895.1"/>
    <property type="molecule type" value="Genomic_DNA"/>
</dbReference>
<comment type="caution">
    <text evidence="1">The sequence shown here is derived from an EMBL/GenBank/DDBJ whole genome shotgun (WGS) entry which is preliminary data.</text>
</comment>
<evidence type="ECO:0000313" key="2">
    <source>
        <dbReference type="Proteomes" id="UP000245462"/>
    </source>
</evidence>
<evidence type="ECO:0000313" key="1">
    <source>
        <dbReference type="EMBL" id="PVZ05895.1"/>
    </source>
</evidence>
<keyword evidence="2" id="KW-1185">Reference proteome</keyword>
<name>A0A2U1F138_9PORP</name>
<gene>
    <name evidence="1" type="ORF">C7382_1242</name>
</gene>
<accession>A0A2U1F138</accession>
<dbReference type="Proteomes" id="UP000245462">
    <property type="component" value="Unassembled WGS sequence"/>
</dbReference>
<sequence length="49" mass="5656">MIFTAFGAMFGWIYARHGEVFRLCVGAFARVLSIKYPNDFCAYPPFFLL</sequence>
<proteinExistence type="predicted"/>